<dbReference type="STRING" id="1026882.MAMP_00268"/>
<dbReference type="Pfam" id="PF22397">
    <property type="entry name" value="NADAR-DarT1"/>
    <property type="match status" value="1"/>
</dbReference>
<keyword evidence="2" id="KW-1185">Reference proteome</keyword>
<sequence>MAQRPIFIPCFHSDCLVRIEYVDFVWYPGIAPSQRKRSVSSLHSAAREKDLCKHPLEVSTKSEDKVGCQLSAFNLSVKTEKHKPAFTVETAFQSSKVFQNGGPYEDLLYGSSLSAKKDSRIKNSGDLLKFKFFGTEWGLEPKTAFYDWLFLNALKKNPWAIEQLDDFDAFTDIEFNPKKSINCQAYSVALFQSLKHRKLLDKALENKKSFLRVLSIHHSCDTHRNSESQQPDLF</sequence>
<dbReference type="AlphaFoldDB" id="F5T1I4"/>
<dbReference type="InterPro" id="IPR053913">
    <property type="entry name" value="NADAR-DarT1"/>
</dbReference>
<dbReference type="eggNOG" id="COG0286">
    <property type="taxonomic scope" value="Bacteria"/>
</dbReference>
<dbReference type="OrthoDB" id="3255715at2"/>
<dbReference type="Proteomes" id="UP000003544">
    <property type="component" value="Unassembled WGS sequence"/>
</dbReference>
<proteinExistence type="predicted"/>
<dbReference type="EMBL" id="AFIG01000003">
    <property type="protein sequence ID" value="EGL53080.1"/>
    <property type="molecule type" value="Genomic_DNA"/>
</dbReference>
<accession>F5T1I4</accession>
<name>F5T1I4_9GAMM</name>
<dbReference type="RefSeq" id="WP_007146330.1">
    <property type="nucleotide sequence ID" value="NZ_AFIG01000003.1"/>
</dbReference>
<gene>
    <name evidence="1" type="ORF">MAMP_00268</name>
</gene>
<reference evidence="1 2" key="1">
    <citation type="journal article" date="2011" name="J. Bacteriol.">
        <title>Draft genome sequence of Methylophaga aminisulfidivorans MP T.</title>
        <authorList>
            <person name="Han G.H."/>
            <person name="Kim W."/>
            <person name="Chun J."/>
            <person name="Kim S.W."/>
        </authorList>
    </citation>
    <scope>NUCLEOTIDE SEQUENCE [LARGE SCALE GENOMIC DNA]</scope>
    <source>
        <strain evidence="2">MP(T)</strain>
    </source>
</reference>
<comment type="caution">
    <text evidence="1">The sequence shown here is derived from an EMBL/GenBank/DDBJ whole genome shotgun (WGS) entry which is preliminary data.</text>
</comment>
<evidence type="ECO:0000313" key="1">
    <source>
        <dbReference type="EMBL" id="EGL53080.1"/>
    </source>
</evidence>
<protein>
    <submittedName>
        <fullName evidence="1">Uncharacterized protein</fullName>
    </submittedName>
</protein>
<organism evidence="1 2">
    <name type="scientific">Methylophaga aminisulfidivorans MP</name>
    <dbReference type="NCBI Taxonomy" id="1026882"/>
    <lineage>
        <taxon>Bacteria</taxon>
        <taxon>Pseudomonadati</taxon>
        <taxon>Pseudomonadota</taxon>
        <taxon>Gammaproteobacteria</taxon>
        <taxon>Thiotrichales</taxon>
        <taxon>Piscirickettsiaceae</taxon>
        <taxon>Methylophaga</taxon>
    </lineage>
</organism>
<evidence type="ECO:0000313" key="2">
    <source>
        <dbReference type="Proteomes" id="UP000003544"/>
    </source>
</evidence>